<dbReference type="GO" id="GO:0071939">
    <property type="term" value="P:vitamin A import into cell"/>
    <property type="evidence" value="ECO:0007669"/>
    <property type="project" value="TreeGrafter"/>
</dbReference>
<keyword evidence="4 8" id="KW-0812">Transmembrane</keyword>
<keyword evidence="10" id="KW-1185">Reference proteome</keyword>
<evidence type="ECO:0000256" key="2">
    <source>
        <dbReference type="ARBA" id="ARBA00022448"/>
    </source>
</evidence>
<evidence type="ECO:0000256" key="8">
    <source>
        <dbReference type="SAM" id="Phobius"/>
    </source>
</evidence>
<evidence type="ECO:0000313" key="10">
    <source>
        <dbReference type="Proteomes" id="UP000245119"/>
    </source>
</evidence>
<feature type="transmembrane region" description="Helical" evidence="8">
    <location>
        <begin position="104"/>
        <end position="125"/>
    </location>
</feature>
<evidence type="ECO:0000256" key="7">
    <source>
        <dbReference type="ARBA" id="ARBA00023170"/>
    </source>
</evidence>
<dbReference type="AlphaFoldDB" id="A0A2T7NEY6"/>
<keyword evidence="5 8" id="KW-1133">Transmembrane helix</keyword>
<evidence type="ECO:0000256" key="5">
    <source>
        <dbReference type="ARBA" id="ARBA00022989"/>
    </source>
</evidence>
<dbReference type="GO" id="GO:0034632">
    <property type="term" value="F:retinol transmembrane transporter activity"/>
    <property type="evidence" value="ECO:0007669"/>
    <property type="project" value="InterPro"/>
</dbReference>
<dbReference type="Pfam" id="PF14752">
    <property type="entry name" value="RBP_receptor"/>
    <property type="match status" value="2"/>
</dbReference>
<gene>
    <name evidence="9" type="ORF">C0Q70_20217</name>
</gene>
<reference evidence="9 10" key="1">
    <citation type="submission" date="2018-04" db="EMBL/GenBank/DDBJ databases">
        <title>The genome of golden apple snail Pomacea canaliculata provides insight into stress tolerance and invasive adaptation.</title>
        <authorList>
            <person name="Liu C."/>
            <person name="Liu B."/>
            <person name="Ren Y."/>
            <person name="Zhang Y."/>
            <person name="Wang H."/>
            <person name="Li S."/>
            <person name="Jiang F."/>
            <person name="Yin L."/>
            <person name="Zhang G."/>
            <person name="Qian W."/>
            <person name="Fan W."/>
        </authorList>
    </citation>
    <scope>NUCLEOTIDE SEQUENCE [LARGE SCALE GENOMIC DNA]</scope>
    <source>
        <strain evidence="9">SZHN2017</strain>
        <tissue evidence="9">Muscle</tissue>
    </source>
</reference>
<proteinExistence type="predicted"/>
<dbReference type="GO" id="GO:0038023">
    <property type="term" value="F:signaling receptor activity"/>
    <property type="evidence" value="ECO:0007669"/>
    <property type="project" value="InterPro"/>
</dbReference>
<dbReference type="Proteomes" id="UP000245119">
    <property type="component" value="Linkage Group LG13"/>
</dbReference>
<feature type="transmembrane region" description="Helical" evidence="8">
    <location>
        <begin position="229"/>
        <end position="257"/>
    </location>
</feature>
<evidence type="ECO:0000256" key="6">
    <source>
        <dbReference type="ARBA" id="ARBA00023136"/>
    </source>
</evidence>
<dbReference type="STRING" id="400727.A0A2T7NEY6"/>
<dbReference type="InterPro" id="IPR026612">
    <property type="entry name" value="STRA6-like"/>
</dbReference>
<accession>A0A2T7NEY6</accession>
<sequence>MNSFISSSGEVSSDSTNMFCGQSNSTLCREIWAKTLLLQAQALVASLVCAPHFACITTSHRLVGAVCGLLYSTFWLVVYMQGVVASIRAMSDKTVGALMLLRDLPIIPCFIGLALRSVWAAYMCYKTRTLVVESEEPLVVDHQVKHVKALFAPLSKDVQHPTTLLEKLKRKVRSQLYPFFKLPTRIVSIAFVQLIVIYYAALTLTPIGVETRRLVIFFLSENTSERNTIIAIFEGVWITASLIGVISSVIYVILFVINYRHNVIYIYKGMKSSLMEGSSTAHKLMAQSLRLPGYQIAYIVWGLVVMFGAVAVIGAILAFGIFFLAKLNLLTSVLQSLAQTLSVPAITIGLFYLQVLFVRMFLMQPKLHPEDKGHLSTSTTGYMAYVGTLLVDNAHNNPCMRVFCAVLTRLSCREDQKAAYGIQFLPEPRTLGSNSRAARRWHLAYTLVKNPDLLSRRKLALLLTRGLEESVITYDAIDKAQSAGETNTNEVCILGMEVDSTSVSQVVLSPKQEEGT</sequence>
<comment type="subcellular location">
    <subcellularLocation>
        <location evidence="1">Cell membrane</location>
        <topology evidence="1">Multi-pass membrane protein</topology>
    </subcellularLocation>
</comment>
<dbReference type="OrthoDB" id="6095629at2759"/>
<keyword evidence="3" id="KW-1003">Cell membrane</keyword>
<evidence type="ECO:0000256" key="1">
    <source>
        <dbReference type="ARBA" id="ARBA00004651"/>
    </source>
</evidence>
<dbReference type="GO" id="GO:0005886">
    <property type="term" value="C:plasma membrane"/>
    <property type="evidence" value="ECO:0007669"/>
    <property type="project" value="UniProtKB-SubCell"/>
</dbReference>
<dbReference type="EMBL" id="PZQS01000013">
    <property type="protein sequence ID" value="PVD19726.1"/>
    <property type="molecule type" value="Genomic_DNA"/>
</dbReference>
<feature type="transmembrane region" description="Helical" evidence="8">
    <location>
        <begin position="337"/>
        <end position="362"/>
    </location>
</feature>
<dbReference type="PANTHER" id="PTHR21444">
    <property type="entry name" value="COILED-COIL DOMAIN-CONTAINING PROTEIN 180"/>
    <property type="match status" value="1"/>
</dbReference>
<comment type="caution">
    <text evidence="9">The sequence shown here is derived from an EMBL/GenBank/DDBJ whole genome shotgun (WGS) entry which is preliminary data.</text>
</comment>
<organism evidence="9 10">
    <name type="scientific">Pomacea canaliculata</name>
    <name type="common">Golden apple snail</name>
    <dbReference type="NCBI Taxonomy" id="400727"/>
    <lineage>
        <taxon>Eukaryota</taxon>
        <taxon>Metazoa</taxon>
        <taxon>Spiralia</taxon>
        <taxon>Lophotrochozoa</taxon>
        <taxon>Mollusca</taxon>
        <taxon>Gastropoda</taxon>
        <taxon>Caenogastropoda</taxon>
        <taxon>Architaenioglossa</taxon>
        <taxon>Ampullarioidea</taxon>
        <taxon>Ampullariidae</taxon>
        <taxon>Pomacea</taxon>
    </lineage>
</organism>
<name>A0A2T7NEY6_POMCA</name>
<evidence type="ECO:0000256" key="3">
    <source>
        <dbReference type="ARBA" id="ARBA00022475"/>
    </source>
</evidence>
<evidence type="ECO:0000256" key="4">
    <source>
        <dbReference type="ARBA" id="ARBA00022692"/>
    </source>
</evidence>
<keyword evidence="6 8" id="KW-0472">Membrane</keyword>
<evidence type="ECO:0008006" key="11">
    <source>
        <dbReference type="Google" id="ProtNLM"/>
    </source>
</evidence>
<feature type="transmembrane region" description="Helical" evidence="8">
    <location>
        <begin position="62"/>
        <end position="84"/>
    </location>
</feature>
<evidence type="ECO:0000313" key="9">
    <source>
        <dbReference type="EMBL" id="PVD19726.1"/>
    </source>
</evidence>
<feature type="transmembrane region" description="Helical" evidence="8">
    <location>
        <begin position="298"/>
        <end position="325"/>
    </location>
</feature>
<protein>
    <recommendedName>
        <fullName evidence="11">Receptor for retinol uptake STRA6</fullName>
    </recommendedName>
</protein>
<feature type="transmembrane region" description="Helical" evidence="8">
    <location>
        <begin position="186"/>
        <end position="209"/>
    </location>
</feature>
<keyword evidence="7" id="KW-0675">Receptor</keyword>
<keyword evidence="2" id="KW-0813">Transport</keyword>
<dbReference type="PANTHER" id="PTHR21444:SF15">
    <property type="entry name" value="RECEPTOR FOR RETINOL UPTAKE STRA6"/>
    <property type="match status" value="1"/>
</dbReference>